<reference evidence="5" key="2">
    <citation type="submission" date="2015-01" db="EMBL/GenBank/DDBJ databases">
        <title>Evolutionary Origins and Diversification of the Mycorrhizal Mutualists.</title>
        <authorList>
            <consortium name="DOE Joint Genome Institute"/>
            <consortium name="Mycorrhizal Genomics Consortium"/>
            <person name="Kohler A."/>
            <person name="Kuo A."/>
            <person name="Nagy L.G."/>
            <person name="Floudas D."/>
            <person name="Copeland A."/>
            <person name="Barry K.W."/>
            <person name="Cichocki N."/>
            <person name="Veneault-Fourrey C."/>
            <person name="LaButti K."/>
            <person name="Lindquist E.A."/>
            <person name="Lipzen A."/>
            <person name="Lundell T."/>
            <person name="Morin E."/>
            <person name="Murat C."/>
            <person name="Riley R."/>
            <person name="Ohm R."/>
            <person name="Sun H."/>
            <person name="Tunlid A."/>
            <person name="Henrissat B."/>
            <person name="Grigoriev I.V."/>
            <person name="Hibbett D.S."/>
            <person name="Martin F."/>
        </authorList>
    </citation>
    <scope>NUCLEOTIDE SEQUENCE [LARGE SCALE GENOMIC DNA]</scope>
    <source>
        <strain evidence="5">441</strain>
    </source>
</reference>
<reference evidence="4 5" key="1">
    <citation type="submission" date="2014-04" db="EMBL/GenBank/DDBJ databases">
        <authorList>
            <consortium name="DOE Joint Genome Institute"/>
            <person name="Kuo A."/>
            <person name="Kohler A."/>
            <person name="Costa M.D."/>
            <person name="Nagy L.G."/>
            <person name="Floudas D."/>
            <person name="Copeland A."/>
            <person name="Barry K.W."/>
            <person name="Cichocki N."/>
            <person name="Veneault-Fourrey C."/>
            <person name="LaButti K."/>
            <person name="Lindquist E.A."/>
            <person name="Lipzen A."/>
            <person name="Lundell T."/>
            <person name="Morin E."/>
            <person name="Murat C."/>
            <person name="Sun H."/>
            <person name="Tunlid A."/>
            <person name="Henrissat B."/>
            <person name="Grigoriev I.V."/>
            <person name="Hibbett D.S."/>
            <person name="Martin F."/>
            <person name="Nordberg H.P."/>
            <person name="Cantor M.N."/>
            <person name="Hua S.X."/>
        </authorList>
    </citation>
    <scope>NUCLEOTIDE SEQUENCE [LARGE SCALE GENOMIC DNA]</scope>
    <source>
        <strain evidence="4 5">441</strain>
    </source>
</reference>
<evidence type="ECO:0000313" key="4">
    <source>
        <dbReference type="EMBL" id="KIK28408.1"/>
    </source>
</evidence>
<dbReference type="EMBL" id="KN833692">
    <property type="protein sequence ID" value="KIK28408.1"/>
    <property type="molecule type" value="Genomic_DNA"/>
</dbReference>
<feature type="compositionally biased region" description="Low complexity" evidence="1">
    <location>
        <begin position="210"/>
        <end position="295"/>
    </location>
</feature>
<feature type="signal peptide" evidence="3">
    <location>
        <begin position="1"/>
        <end position="22"/>
    </location>
</feature>
<keyword evidence="2" id="KW-1133">Transmembrane helix</keyword>
<feature type="region of interest" description="Disordered" evidence="1">
    <location>
        <begin position="202"/>
        <end position="295"/>
    </location>
</feature>
<dbReference type="AlphaFoldDB" id="A0A0D0A8S3"/>
<feature type="chain" id="PRO_5002207452" evidence="3">
    <location>
        <begin position="23"/>
        <end position="491"/>
    </location>
</feature>
<accession>A0A0D0A8S3</accession>
<keyword evidence="2" id="KW-0472">Membrane</keyword>
<name>A0A0D0A8S3_9AGAM</name>
<evidence type="ECO:0000256" key="2">
    <source>
        <dbReference type="SAM" id="Phobius"/>
    </source>
</evidence>
<keyword evidence="5" id="KW-1185">Reference proteome</keyword>
<feature type="region of interest" description="Disordered" evidence="1">
    <location>
        <begin position="460"/>
        <end position="491"/>
    </location>
</feature>
<dbReference type="STRING" id="765257.A0A0D0A8S3"/>
<dbReference type="Proteomes" id="UP000054018">
    <property type="component" value="Unassembled WGS sequence"/>
</dbReference>
<proteinExistence type="predicted"/>
<sequence>MHFMHLRQFFLFLSSLPSMTNAFSLSVGTASECDPFTVSWTGGENPFEIYTFSVNDTPRSYSVPSSAYSGNQGSYTIPQFPVPQGNQFVLVMSDATGFATVGTTGVITVAASTSGSSCNTTFPYQFFFSESGSLDQCESYAFYDYPNAILPVYFLGIIPGGESLVLQSDVTAVDYSWTVEVPAGTAMMFSMFDSQNNTGGCSTIQTVGPSPSNDASCLSPSSPSSTAGIAQTAQAGSPSSSTSQIGSSPSTSLASSSSSTSLTSSSPSTNLTSSSPSASVTGFGSSTSTTGSGSSQKLSTAALVGIVVGIVIALAALVSLGLRVTQKKHKTDSKNFLSTSYSVPLLHSSDPLHEPDAFAIALAYPFTYQLDYIQPRMPPGRTTSSMIHLPQQGAYNLPHSSTSLLGSPSTDININNFAACDNMGISPLSPSASGWSSMTAATSSISTPDLVHTDIEATLPTASQVLSPPPQYLDMSGPGEQRQQSPLRPLS</sequence>
<protein>
    <submittedName>
        <fullName evidence="4">Uncharacterized protein</fullName>
    </submittedName>
</protein>
<evidence type="ECO:0000256" key="3">
    <source>
        <dbReference type="SAM" id="SignalP"/>
    </source>
</evidence>
<evidence type="ECO:0000256" key="1">
    <source>
        <dbReference type="SAM" id="MobiDB-lite"/>
    </source>
</evidence>
<feature type="transmembrane region" description="Helical" evidence="2">
    <location>
        <begin position="301"/>
        <end position="322"/>
    </location>
</feature>
<dbReference type="HOGENOM" id="CLU_033085_1_0_1"/>
<evidence type="ECO:0000313" key="5">
    <source>
        <dbReference type="Proteomes" id="UP000054018"/>
    </source>
</evidence>
<keyword evidence="3" id="KW-0732">Signal</keyword>
<gene>
    <name evidence="4" type="ORF">PISMIDRAFT_580878</name>
</gene>
<dbReference type="OrthoDB" id="2591431at2759"/>
<organism evidence="4 5">
    <name type="scientific">Pisolithus microcarpus 441</name>
    <dbReference type="NCBI Taxonomy" id="765257"/>
    <lineage>
        <taxon>Eukaryota</taxon>
        <taxon>Fungi</taxon>
        <taxon>Dikarya</taxon>
        <taxon>Basidiomycota</taxon>
        <taxon>Agaricomycotina</taxon>
        <taxon>Agaricomycetes</taxon>
        <taxon>Agaricomycetidae</taxon>
        <taxon>Boletales</taxon>
        <taxon>Sclerodermatineae</taxon>
        <taxon>Pisolithaceae</taxon>
        <taxon>Pisolithus</taxon>
    </lineage>
</organism>
<keyword evidence="2" id="KW-0812">Transmembrane</keyword>
<feature type="compositionally biased region" description="Polar residues" evidence="1">
    <location>
        <begin position="481"/>
        <end position="491"/>
    </location>
</feature>